<accession>A0A8I2Z176</accession>
<dbReference type="Gene3D" id="3.40.50.1820">
    <property type="entry name" value="alpha/beta hydrolase"/>
    <property type="match status" value="1"/>
</dbReference>
<evidence type="ECO:0000256" key="2">
    <source>
        <dbReference type="ARBA" id="ARBA00023098"/>
    </source>
</evidence>
<name>A0A8I2Z176_9AGAM</name>
<evidence type="ECO:0000313" key="6">
    <source>
        <dbReference type="Proteomes" id="UP000683000"/>
    </source>
</evidence>
<keyword evidence="6" id="KW-1185">Reference proteome</keyword>
<sequence>MAHIPLIGRLSFKEYIALLVGFSILGIETLLRFTVLLLPKPVVAWFYTRSQVLFDRFASAQGTQTTEEAFASAIRSAKDFGELVALYGYAHEEHVVLTKDGYLLTLHRIPRRKGGHCALLRGRHEETSRVSPPRVAHEQAGYVLDLCVRLVLTSCAPPVRSAGFDVWLGNNRGNKYSKKSIHHGPSSSKFWNYSLDEFAWYDIPDSIEYILARTGAGSLGYVGFSQGTAQAFACVECQPAVERKSKRSGGTCACDEPCWIGYPYCGCTHEGVVSQFSRLSHPPPSHCSVSKCGSPTSVYLFFGRKAILSSVATWQAIIYPPIFTSIIDTALYFLFSWDSRNITTTQKTAAYAHLYSYASVKSVVHWFQIMRESTFQMFDDDVAVFGGPANSGKAYRPARFPTRNIETPILLLYGNRDSLMDIEAMVSALPASGTRAKKLEGYEHLDVLWGKDIDKDVFPEVVNALRMHCEGPAGAMRNGVKVFEMGADSKEPEE</sequence>
<keyword evidence="1" id="KW-0442">Lipid degradation</keyword>
<dbReference type="EMBL" id="JAGFBS010000001">
    <property type="protein sequence ID" value="KAG6381885.1"/>
    <property type="molecule type" value="Genomic_DNA"/>
</dbReference>
<dbReference type="SUPFAM" id="SSF53474">
    <property type="entry name" value="alpha/beta-Hydrolases"/>
    <property type="match status" value="1"/>
</dbReference>
<dbReference type="OrthoDB" id="9974421at2759"/>
<keyword evidence="2" id="KW-0443">Lipid metabolism</keyword>
<feature type="domain" description="AB hydrolase-1" evidence="3">
    <location>
        <begin position="156"/>
        <end position="233"/>
    </location>
</feature>
<dbReference type="Pfam" id="PF00561">
    <property type="entry name" value="Abhydrolase_1"/>
    <property type="match status" value="1"/>
</dbReference>
<evidence type="ECO:0000259" key="3">
    <source>
        <dbReference type="Pfam" id="PF00561"/>
    </source>
</evidence>
<feature type="domain" description="Partial AB-hydrolase lipase" evidence="4">
    <location>
        <begin position="82"/>
        <end position="114"/>
    </location>
</feature>
<protein>
    <submittedName>
        <fullName evidence="5">Alpha/Beta hydrolase protein</fullName>
    </submittedName>
</protein>
<keyword evidence="5" id="KW-0378">Hydrolase</keyword>
<dbReference type="GO" id="GO:0016787">
    <property type="term" value="F:hydrolase activity"/>
    <property type="evidence" value="ECO:0007669"/>
    <property type="project" value="UniProtKB-KW"/>
</dbReference>
<dbReference type="Proteomes" id="UP000683000">
    <property type="component" value="Unassembled WGS sequence"/>
</dbReference>
<dbReference type="AlphaFoldDB" id="A0A8I2Z176"/>
<dbReference type="Pfam" id="PF04083">
    <property type="entry name" value="Abhydro_lipase"/>
    <property type="match status" value="1"/>
</dbReference>
<reference evidence="5" key="1">
    <citation type="submission" date="2021-03" db="EMBL/GenBank/DDBJ databases">
        <title>Evolutionary innovations through gain and loss of genes in the ectomycorrhizal Boletales.</title>
        <authorList>
            <person name="Wu G."/>
            <person name="Miyauchi S."/>
            <person name="Morin E."/>
            <person name="Yang Z.-L."/>
            <person name="Xu J."/>
            <person name="Martin F.M."/>
        </authorList>
    </citation>
    <scope>NUCLEOTIDE SEQUENCE</scope>
    <source>
        <strain evidence="5">BR01</strain>
    </source>
</reference>
<dbReference type="InterPro" id="IPR029058">
    <property type="entry name" value="AB_hydrolase_fold"/>
</dbReference>
<proteinExistence type="predicted"/>
<gene>
    <name evidence="5" type="ORF">JVT61DRAFT_502</name>
</gene>
<organism evidence="5 6">
    <name type="scientific">Boletus reticuloceps</name>
    <dbReference type="NCBI Taxonomy" id="495285"/>
    <lineage>
        <taxon>Eukaryota</taxon>
        <taxon>Fungi</taxon>
        <taxon>Dikarya</taxon>
        <taxon>Basidiomycota</taxon>
        <taxon>Agaricomycotina</taxon>
        <taxon>Agaricomycetes</taxon>
        <taxon>Agaricomycetidae</taxon>
        <taxon>Boletales</taxon>
        <taxon>Boletineae</taxon>
        <taxon>Boletaceae</taxon>
        <taxon>Boletoideae</taxon>
        <taxon>Boletus</taxon>
    </lineage>
</organism>
<comment type="caution">
    <text evidence="5">The sequence shown here is derived from an EMBL/GenBank/DDBJ whole genome shotgun (WGS) entry which is preliminary data.</text>
</comment>
<dbReference type="InterPro" id="IPR006693">
    <property type="entry name" value="AB_hydrolase_lipase"/>
</dbReference>
<dbReference type="PANTHER" id="PTHR11005">
    <property type="entry name" value="LYSOSOMAL ACID LIPASE-RELATED"/>
    <property type="match status" value="1"/>
</dbReference>
<dbReference type="InterPro" id="IPR000073">
    <property type="entry name" value="AB_hydrolase_1"/>
</dbReference>
<evidence type="ECO:0000313" key="5">
    <source>
        <dbReference type="EMBL" id="KAG6381885.1"/>
    </source>
</evidence>
<evidence type="ECO:0000259" key="4">
    <source>
        <dbReference type="Pfam" id="PF04083"/>
    </source>
</evidence>
<dbReference type="GO" id="GO:0016042">
    <property type="term" value="P:lipid catabolic process"/>
    <property type="evidence" value="ECO:0007669"/>
    <property type="project" value="UniProtKB-KW"/>
</dbReference>
<evidence type="ECO:0000256" key="1">
    <source>
        <dbReference type="ARBA" id="ARBA00022963"/>
    </source>
</evidence>